<dbReference type="Proteomes" id="UP000268033">
    <property type="component" value="Unassembled WGS sequence"/>
</dbReference>
<evidence type="ECO:0000256" key="1">
    <source>
        <dbReference type="SAM" id="MobiDB-lite"/>
    </source>
</evidence>
<dbReference type="Pfam" id="PF01419">
    <property type="entry name" value="Jacalin"/>
    <property type="match status" value="1"/>
</dbReference>
<dbReference type="EMBL" id="RJUL01000001">
    <property type="protein sequence ID" value="ROQ30641.1"/>
    <property type="molecule type" value="Genomic_DNA"/>
</dbReference>
<reference evidence="3 4" key="1">
    <citation type="submission" date="2018-11" db="EMBL/GenBank/DDBJ databases">
        <title>Genomic Encyclopedia of Type Strains, Phase IV (KMG-IV): sequencing the most valuable type-strain genomes for metagenomic binning, comparative biology and taxonomic classification.</title>
        <authorList>
            <person name="Goeker M."/>
        </authorList>
    </citation>
    <scope>NUCLEOTIDE SEQUENCE [LARGE SCALE GENOMIC DNA]</scope>
    <source>
        <strain evidence="3 4">DSM 21945</strain>
    </source>
</reference>
<dbReference type="InterPro" id="IPR001229">
    <property type="entry name" value="Jacalin-like_lectin_dom"/>
</dbReference>
<keyword evidence="4" id="KW-1185">Reference proteome</keyword>
<comment type="caution">
    <text evidence="3">The sequence shown here is derived from an EMBL/GenBank/DDBJ whole genome shotgun (WGS) entry which is preliminary data.</text>
</comment>
<protein>
    <recommendedName>
        <fullName evidence="2">Jacalin-type lectin domain-containing protein</fullName>
    </recommendedName>
</protein>
<dbReference type="Gene3D" id="2.100.10.30">
    <property type="entry name" value="Jacalin-like lectin domain"/>
    <property type="match status" value="1"/>
</dbReference>
<evidence type="ECO:0000313" key="3">
    <source>
        <dbReference type="EMBL" id="ROQ30641.1"/>
    </source>
</evidence>
<evidence type="ECO:0000313" key="4">
    <source>
        <dbReference type="Proteomes" id="UP000268033"/>
    </source>
</evidence>
<feature type="domain" description="Jacalin-type lectin" evidence="2">
    <location>
        <begin position="366"/>
        <end position="508"/>
    </location>
</feature>
<name>A0A3N1PU63_9GAMM</name>
<sequence>MSSQLSPSSAKTTAEVSVKSAVFASPPMALFQGYNSVLGSGLSTAVEGQFTNTGGQSEVSCSVCMTTEELAKSLSIDQSLSVGFGPMGSVDQKLEFMSQLKVTTHSVSVTVYASHEIGSESITDVAFKKGIEIPTNDQQANEFVQYYGDSFVSRLASGGEYMAVYTFFSETREEQTSVVSSLKANGVFDGVTVGGSLQVAMSNFLKTTNVNYSFHQRITGHRNPQLPKPEEFIDFAVKFPSVPVDAPVIIGISSNGYENVPGAGSGFAKVRKNRLYFTGSGIQQGLTDSLVKITEAKNQMSWLAGVYEVYGNFNDEALKANTKTATHDIDIIQTQMSEYATDPTADFQPPTLPSLQNGSPELSFDVMYSPQWGGSGGGPFDDVNINTYIRNKTRISSIGLRTGARTDQLRTTYASDNASDETKVHGGNGGGDQGTLQLLPGQFVTKVWGRSGSRVDQLHIQITGGNQIGGSGGGGGPYDWTPPAGAFVLGFAGRSGAEIDAIKVSYAKFNPAKWNK</sequence>
<dbReference type="SUPFAM" id="SSF51101">
    <property type="entry name" value="Mannose-binding lectins"/>
    <property type="match status" value="1"/>
</dbReference>
<dbReference type="PROSITE" id="PS51752">
    <property type="entry name" value="JACALIN_LECTIN"/>
    <property type="match status" value="1"/>
</dbReference>
<feature type="region of interest" description="Disordered" evidence="1">
    <location>
        <begin position="414"/>
        <end position="434"/>
    </location>
</feature>
<accession>A0A3N1PU63</accession>
<dbReference type="InterPro" id="IPR036404">
    <property type="entry name" value="Jacalin-like_lectin_dom_sf"/>
</dbReference>
<gene>
    <name evidence="3" type="ORF">EDC28_101327</name>
</gene>
<dbReference type="RefSeq" id="WP_123420449.1">
    <property type="nucleotide sequence ID" value="NZ_RJUL01000001.1"/>
</dbReference>
<evidence type="ECO:0000259" key="2">
    <source>
        <dbReference type="PROSITE" id="PS51752"/>
    </source>
</evidence>
<dbReference type="AlphaFoldDB" id="A0A3N1PU63"/>
<proteinExistence type="predicted"/>
<organism evidence="3 4">
    <name type="scientific">Gallaecimonas pentaromativorans</name>
    <dbReference type="NCBI Taxonomy" id="584787"/>
    <lineage>
        <taxon>Bacteria</taxon>
        <taxon>Pseudomonadati</taxon>
        <taxon>Pseudomonadota</taxon>
        <taxon>Gammaproteobacteria</taxon>
        <taxon>Enterobacterales</taxon>
        <taxon>Gallaecimonadaceae</taxon>
        <taxon>Gallaecimonas</taxon>
    </lineage>
</organism>